<name>A0AAD4C9G6_BOLED</name>
<proteinExistence type="predicted"/>
<accession>A0AAD4C9G6</accession>
<dbReference type="EMBL" id="WHUW01000001">
    <property type="protein sequence ID" value="KAF8452777.1"/>
    <property type="molecule type" value="Genomic_DNA"/>
</dbReference>
<keyword evidence="2" id="KW-1185">Reference proteome</keyword>
<reference evidence="1" key="1">
    <citation type="submission" date="2019-10" db="EMBL/GenBank/DDBJ databases">
        <authorList>
            <consortium name="DOE Joint Genome Institute"/>
            <person name="Kuo A."/>
            <person name="Miyauchi S."/>
            <person name="Kiss E."/>
            <person name="Drula E."/>
            <person name="Kohler A."/>
            <person name="Sanchez-Garcia M."/>
            <person name="Andreopoulos B."/>
            <person name="Barry K.W."/>
            <person name="Bonito G."/>
            <person name="Buee M."/>
            <person name="Carver A."/>
            <person name="Chen C."/>
            <person name="Cichocki N."/>
            <person name="Clum A."/>
            <person name="Culley D."/>
            <person name="Crous P.W."/>
            <person name="Fauchery L."/>
            <person name="Girlanda M."/>
            <person name="Hayes R."/>
            <person name="Keri Z."/>
            <person name="LaButti K."/>
            <person name="Lipzen A."/>
            <person name="Lombard V."/>
            <person name="Magnuson J."/>
            <person name="Maillard F."/>
            <person name="Morin E."/>
            <person name="Murat C."/>
            <person name="Nolan M."/>
            <person name="Ohm R."/>
            <person name="Pangilinan J."/>
            <person name="Pereira M."/>
            <person name="Perotto S."/>
            <person name="Peter M."/>
            <person name="Riley R."/>
            <person name="Sitrit Y."/>
            <person name="Stielow B."/>
            <person name="Szollosi G."/>
            <person name="Zifcakova L."/>
            <person name="Stursova M."/>
            <person name="Spatafora J.W."/>
            <person name="Tedersoo L."/>
            <person name="Vaario L.-M."/>
            <person name="Yamada A."/>
            <person name="Yan M."/>
            <person name="Wang P."/>
            <person name="Xu J."/>
            <person name="Bruns T."/>
            <person name="Baldrian P."/>
            <person name="Vilgalys R."/>
            <person name="Henrissat B."/>
            <person name="Grigoriev I.V."/>
            <person name="Hibbett D."/>
            <person name="Nagy L.G."/>
            <person name="Martin F.M."/>
        </authorList>
    </citation>
    <scope>NUCLEOTIDE SEQUENCE</scope>
    <source>
        <strain evidence="1">BED1</strain>
    </source>
</reference>
<evidence type="ECO:0000313" key="1">
    <source>
        <dbReference type="EMBL" id="KAF8452777.1"/>
    </source>
</evidence>
<gene>
    <name evidence="1" type="ORF">L210DRAFT_573275</name>
</gene>
<organism evidence="1 2">
    <name type="scientific">Boletus edulis BED1</name>
    <dbReference type="NCBI Taxonomy" id="1328754"/>
    <lineage>
        <taxon>Eukaryota</taxon>
        <taxon>Fungi</taxon>
        <taxon>Dikarya</taxon>
        <taxon>Basidiomycota</taxon>
        <taxon>Agaricomycotina</taxon>
        <taxon>Agaricomycetes</taxon>
        <taxon>Agaricomycetidae</taxon>
        <taxon>Boletales</taxon>
        <taxon>Boletineae</taxon>
        <taxon>Boletaceae</taxon>
        <taxon>Boletoideae</taxon>
        <taxon>Boletus</taxon>
    </lineage>
</organism>
<sequence length="89" mass="10239">MWIWVRQCVLRKCTQLTGSHDHHFGTALILVSTYMVMLRDSTCRRVQASFAARKAGRPIGRYGMYQISRFIDCSVLALICTSGDTRIRR</sequence>
<protein>
    <submittedName>
        <fullName evidence="1">Uncharacterized protein</fullName>
    </submittedName>
</protein>
<evidence type="ECO:0000313" key="2">
    <source>
        <dbReference type="Proteomes" id="UP001194468"/>
    </source>
</evidence>
<dbReference type="Proteomes" id="UP001194468">
    <property type="component" value="Unassembled WGS sequence"/>
</dbReference>
<reference evidence="1" key="2">
    <citation type="journal article" date="2020" name="Nat. Commun.">
        <title>Large-scale genome sequencing of mycorrhizal fungi provides insights into the early evolution of symbiotic traits.</title>
        <authorList>
            <person name="Miyauchi S."/>
            <person name="Kiss E."/>
            <person name="Kuo A."/>
            <person name="Drula E."/>
            <person name="Kohler A."/>
            <person name="Sanchez-Garcia M."/>
            <person name="Morin E."/>
            <person name="Andreopoulos B."/>
            <person name="Barry K.W."/>
            <person name="Bonito G."/>
            <person name="Buee M."/>
            <person name="Carver A."/>
            <person name="Chen C."/>
            <person name="Cichocki N."/>
            <person name="Clum A."/>
            <person name="Culley D."/>
            <person name="Crous P.W."/>
            <person name="Fauchery L."/>
            <person name="Girlanda M."/>
            <person name="Hayes R.D."/>
            <person name="Keri Z."/>
            <person name="LaButti K."/>
            <person name="Lipzen A."/>
            <person name="Lombard V."/>
            <person name="Magnuson J."/>
            <person name="Maillard F."/>
            <person name="Murat C."/>
            <person name="Nolan M."/>
            <person name="Ohm R.A."/>
            <person name="Pangilinan J."/>
            <person name="Pereira M.F."/>
            <person name="Perotto S."/>
            <person name="Peter M."/>
            <person name="Pfister S."/>
            <person name="Riley R."/>
            <person name="Sitrit Y."/>
            <person name="Stielow J.B."/>
            <person name="Szollosi G."/>
            <person name="Zifcakova L."/>
            <person name="Stursova M."/>
            <person name="Spatafora J.W."/>
            <person name="Tedersoo L."/>
            <person name="Vaario L.M."/>
            <person name="Yamada A."/>
            <person name="Yan M."/>
            <person name="Wang P."/>
            <person name="Xu J."/>
            <person name="Bruns T."/>
            <person name="Baldrian P."/>
            <person name="Vilgalys R."/>
            <person name="Dunand C."/>
            <person name="Henrissat B."/>
            <person name="Grigoriev I.V."/>
            <person name="Hibbett D."/>
            <person name="Nagy L.G."/>
            <person name="Martin F.M."/>
        </authorList>
    </citation>
    <scope>NUCLEOTIDE SEQUENCE</scope>
    <source>
        <strain evidence="1">BED1</strain>
    </source>
</reference>
<comment type="caution">
    <text evidence="1">The sequence shown here is derived from an EMBL/GenBank/DDBJ whole genome shotgun (WGS) entry which is preliminary data.</text>
</comment>
<dbReference type="AlphaFoldDB" id="A0AAD4C9G6"/>